<dbReference type="Proteomes" id="UP000178606">
    <property type="component" value="Unassembled WGS sequence"/>
</dbReference>
<reference evidence="1 2" key="1">
    <citation type="journal article" date="2016" name="Nat. Commun.">
        <title>Thousands of microbial genomes shed light on interconnected biogeochemical processes in an aquifer system.</title>
        <authorList>
            <person name="Anantharaman K."/>
            <person name="Brown C.T."/>
            <person name="Hug L.A."/>
            <person name="Sharon I."/>
            <person name="Castelle C.J."/>
            <person name="Probst A.J."/>
            <person name="Thomas B.C."/>
            <person name="Singh A."/>
            <person name="Wilkins M.J."/>
            <person name="Karaoz U."/>
            <person name="Brodie E.L."/>
            <person name="Williams K.H."/>
            <person name="Hubbard S.S."/>
            <person name="Banfield J.F."/>
        </authorList>
    </citation>
    <scope>NUCLEOTIDE SEQUENCE [LARGE SCALE GENOMIC DNA]</scope>
    <source>
        <strain evidence="2">RIFCSPLOWO2_12_FULL_64_10</strain>
    </source>
</reference>
<gene>
    <name evidence="1" type="ORF">A3F84_23915</name>
</gene>
<protein>
    <submittedName>
        <fullName evidence="1">Uncharacterized protein</fullName>
    </submittedName>
</protein>
<comment type="caution">
    <text evidence="1">The sequence shown here is derived from an EMBL/GenBank/DDBJ whole genome shotgun (WGS) entry which is preliminary data.</text>
</comment>
<evidence type="ECO:0000313" key="1">
    <source>
        <dbReference type="EMBL" id="OGG46000.1"/>
    </source>
</evidence>
<name>A0A1F6CAA6_HANXR</name>
<dbReference type="AlphaFoldDB" id="A0A1F6CAA6"/>
<evidence type="ECO:0000313" key="2">
    <source>
        <dbReference type="Proteomes" id="UP000178606"/>
    </source>
</evidence>
<dbReference type="EMBL" id="MFKF01000349">
    <property type="protein sequence ID" value="OGG46000.1"/>
    <property type="molecule type" value="Genomic_DNA"/>
</dbReference>
<proteinExistence type="predicted"/>
<sequence>MINVFFSPVLRLKEVASTEKSGLEKTIFATRSVPPPTLETSIVTDLVCPSVTAPKLISDGKTSILGLTGTVPLPIRAMDEGLPNALWAMDR</sequence>
<organism evidence="1 2">
    <name type="scientific">Handelsmanbacteria sp. (strain RIFCSPLOWO2_12_FULL_64_10)</name>
    <dbReference type="NCBI Taxonomy" id="1817868"/>
    <lineage>
        <taxon>Bacteria</taxon>
        <taxon>Candidatus Handelsmaniibacteriota</taxon>
    </lineage>
</organism>
<accession>A0A1F6CAA6</accession>